<dbReference type="Proteomes" id="UP001597361">
    <property type="component" value="Unassembled WGS sequence"/>
</dbReference>
<name>A0ABW4VMM1_9BACT</name>
<protein>
    <submittedName>
        <fullName evidence="1">DUF4221 family protein</fullName>
    </submittedName>
</protein>
<gene>
    <name evidence="1" type="ORF">ACFSKL_14380</name>
</gene>
<evidence type="ECO:0000313" key="1">
    <source>
        <dbReference type="EMBL" id="MFD2035988.1"/>
    </source>
</evidence>
<sequence>MHSLIKNNLLYSSLFVAGFALCSSCGNEAVKDNQTTLNYAIDTVYIDSKNEIIYLKRRLYTSDYSDFDGMFYNLNDGTNQVEQINLNNLALEKIIPFEQEGPNGTGFWTSDLKIASEQQLFLGGERSGIYNLSGKLLHRFDWYAVDKEKGGLLDEERVHYQMVNPNFQHQVFAVVVNDQTNSVSLRQLNSSKSFINIYDIDPNENYKTYTLGDLTNYNNWDPRVHIKSIQDHIIVSHEFANDFYVLYPVNDSLISISYQSSLFESKVKPTTEGDLINSFEDRKNALKSYQSQIVYGPFAFDKKNRHYVRLSGSIIYGDKEREEYLLPEIDSSTLYISIFDENFNHLLDQEIPELKRSGIPQYFIRAGELWMYLNFEDELAFVRIKF</sequence>
<accession>A0ABW4VMM1</accession>
<dbReference type="EMBL" id="JBHUHR010000039">
    <property type="protein sequence ID" value="MFD2035988.1"/>
    <property type="molecule type" value="Genomic_DNA"/>
</dbReference>
<evidence type="ECO:0000313" key="2">
    <source>
        <dbReference type="Proteomes" id="UP001597361"/>
    </source>
</evidence>
<proteinExistence type="predicted"/>
<organism evidence="1 2">
    <name type="scientific">Belliella marina</name>
    <dbReference type="NCBI Taxonomy" id="1644146"/>
    <lineage>
        <taxon>Bacteria</taxon>
        <taxon>Pseudomonadati</taxon>
        <taxon>Bacteroidota</taxon>
        <taxon>Cytophagia</taxon>
        <taxon>Cytophagales</taxon>
        <taxon>Cyclobacteriaceae</taxon>
        <taxon>Belliella</taxon>
    </lineage>
</organism>
<keyword evidence="2" id="KW-1185">Reference proteome</keyword>
<dbReference type="Pfam" id="PF13970">
    <property type="entry name" value="DUF4221"/>
    <property type="match status" value="1"/>
</dbReference>
<comment type="caution">
    <text evidence="1">The sequence shown here is derived from an EMBL/GenBank/DDBJ whole genome shotgun (WGS) entry which is preliminary data.</text>
</comment>
<dbReference type="RefSeq" id="WP_376887014.1">
    <property type="nucleotide sequence ID" value="NZ_JBHUHR010000039.1"/>
</dbReference>
<reference evidence="2" key="1">
    <citation type="journal article" date="2019" name="Int. J. Syst. Evol. Microbiol.">
        <title>The Global Catalogue of Microorganisms (GCM) 10K type strain sequencing project: providing services to taxonomists for standard genome sequencing and annotation.</title>
        <authorList>
            <consortium name="The Broad Institute Genomics Platform"/>
            <consortium name="The Broad Institute Genome Sequencing Center for Infectious Disease"/>
            <person name="Wu L."/>
            <person name="Ma J."/>
        </authorList>
    </citation>
    <scope>NUCLEOTIDE SEQUENCE [LARGE SCALE GENOMIC DNA]</scope>
    <source>
        <strain evidence="2">CGMCC 1.15180</strain>
    </source>
</reference>
<dbReference type="InterPro" id="IPR025316">
    <property type="entry name" value="DUF4221"/>
</dbReference>